<dbReference type="PANTHER" id="PTHR12778">
    <property type="entry name" value="SOLUTE CARRIER FAMILY 33 ACETYL-COA TRANSPORTER -RELATED"/>
    <property type="match status" value="1"/>
</dbReference>
<dbReference type="Pfam" id="PF13000">
    <property type="entry name" value="Acatn"/>
    <property type="match status" value="2"/>
</dbReference>
<evidence type="ECO:0000259" key="12">
    <source>
        <dbReference type="SMART" id="SM00849"/>
    </source>
</evidence>
<evidence type="ECO:0000256" key="2">
    <source>
        <dbReference type="ARBA" id="ARBA00004141"/>
    </source>
</evidence>
<evidence type="ECO:0000313" key="14">
    <source>
        <dbReference type="Proteomes" id="UP001620626"/>
    </source>
</evidence>
<proteinExistence type="inferred from homology"/>
<keyword evidence="6" id="KW-0378">Hydrolase</keyword>
<evidence type="ECO:0000256" key="10">
    <source>
        <dbReference type="SAM" id="MobiDB-lite"/>
    </source>
</evidence>
<feature type="transmembrane region" description="Helical" evidence="11">
    <location>
        <begin position="881"/>
        <end position="899"/>
    </location>
</feature>
<dbReference type="InterPro" id="IPR032282">
    <property type="entry name" value="HAGH_C"/>
</dbReference>
<evidence type="ECO:0000313" key="13">
    <source>
        <dbReference type="EMBL" id="KAL3085913.1"/>
    </source>
</evidence>
<feature type="region of interest" description="Disordered" evidence="10">
    <location>
        <begin position="226"/>
        <end position="313"/>
    </location>
</feature>
<feature type="transmembrane region" description="Helical" evidence="11">
    <location>
        <begin position="480"/>
        <end position="497"/>
    </location>
</feature>
<sequence>MVSEYSTSAKSDGSGSATAATTEVQNGTAQRQQQQQQQQQRRQSVTTLNCSANGGGSANGGNNKMPNGGHQVCQIGTMPKLTDNHNNNGIINNNGNRNSHSSCGTTISALSGLQNTGASKLYSINQQQEMNIGNTVATMKYNGEKQPNGNTIRVGGGQPNAATIETSGGKVKAIEEAKEQQKPTQLKLLDACSVVVLPLAAPPPPRSLYLFVFVSPLLLPNMSSSPPLLRSASRRRHPQQPPPHSSGSTNANRHNSDENDDDEEEAAPLLQQRKQQAKKHRKTSQNFDEMADDSHQQSNDGGGTGGGGKKNQQNLEDGYLIVGKKDGGSSSIHLHHQHRDHLEDLLAREANYSPFDTHLGFYGTAKGSQPSDEEEDDQYGAKIIGVRQTALNRFLLWLRRMRNELKDDFGSILLLLLLYLLQGVPLGLIAAIPLILQSKEITYSQQAVFSFAYWPFSMKLLWAPIVDSIYFRRIGRRKSWMVPCQYLIGLFLLVISYHVEEILGTEDKTGSKLPPNVYFLVCVFLPLNFLAATQDIAVDGWALTMLSRKNVGYASTCNVVGQTIGFFLGNVVFLTLQSKEFANKWIRSVPSDKGLVQFDGFVFFWGLVFLVTTTLVFIFKHEIDHSIVSQPHEKAENGHHNPMDDDSDSNNNDEELSLGVFETYAVLVKILCLKPMLIMVIVLLTGKIAFAATDGMTDLKLINEGLTTDKIASRSIFLTPLQIILPWVLGKQTAGPKPLNVFLWAYPYRLVMSLALALLVYWTPSFREPNGEYPYFYYAIWIGAYYLQQVSSYCIFLSMMAFNAQISDPKIGGTYMTLLNTLNNLGGNWPVTLFLSITDFFNRKNCVAKGTKIVLGVCTSKHDEELCKAGGDACEFVIDGYYISVAICVVVGLLWYRIFYRRIKYFQKIPRQDWRVIKTKSATAALPFKSICQNSVRTMRVVPIPANTDNYMYLIIDDDDKYQKGHRPAALVDPVNVEKCFEFVKAEGTLLESALVTHHHWDHAGGTHQLAIMSRGGFSDFLLKQPLCIISGDAERVERTEKVIADGESVQLGTNLSVTAMYTPCHTSTHVCYYVVDQRTNERAVFTGDTLFVGGCGRFFEGTAEQMHHALNERLAALPDETLVYCGHEYTVANLRFALTVEPSNEAIRQKLDWALAQREANRWTVPSTIGEEKRHNVFMRVHCSAKVQQRCGTGTDPVAAMGRLRELKNAFKEK</sequence>
<dbReference type="InterPro" id="IPR017782">
    <property type="entry name" value="Hydroxyacylglutathione_Hdrlase"/>
</dbReference>
<feature type="domain" description="Metallo-beta-lactamase" evidence="12">
    <location>
        <begin position="949"/>
        <end position="1128"/>
    </location>
</feature>
<dbReference type="GO" id="GO:0016020">
    <property type="term" value="C:membrane"/>
    <property type="evidence" value="ECO:0007669"/>
    <property type="project" value="UniProtKB-SubCell"/>
</dbReference>
<dbReference type="HAMAP" id="MF_01374">
    <property type="entry name" value="Glyoxalase_2"/>
    <property type="match status" value="1"/>
</dbReference>
<dbReference type="Pfam" id="PF16123">
    <property type="entry name" value="HAGH_C"/>
    <property type="match status" value="1"/>
</dbReference>
<feature type="transmembrane region" description="Helical" evidence="11">
    <location>
        <begin position="409"/>
        <end position="432"/>
    </location>
</feature>
<accession>A0ABD2J6G0</accession>
<dbReference type="AlphaFoldDB" id="A0ABD2J6G0"/>
<dbReference type="CDD" id="cd07723">
    <property type="entry name" value="hydroxyacylglutathione_hydrolase_MBL-fold"/>
    <property type="match status" value="1"/>
</dbReference>
<feature type="transmembrane region" description="Helical" evidence="11">
    <location>
        <begin position="741"/>
        <end position="763"/>
    </location>
</feature>
<reference evidence="13 14" key="1">
    <citation type="submission" date="2024-10" db="EMBL/GenBank/DDBJ databases">
        <authorList>
            <person name="Kim D."/>
        </authorList>
    </citation>
    <scope>NUCLEOTIDE SEQUENCE [LARGE SCALE GENOMIC DNA]</scope>
    <source>
        <strain evidence="13">BH-2024</strain>
    </source>
</reference>
<protein>
    <recommendedName>
        <fullName evidence="12">Metallo-beta-lactamase domain-containing protein</fullName>
    </recommendedName>
</protein>
<feature type="transmembrane region" description="Helical" evidence="11">
    <location>
        <begin position="452"/>
        <end position="471"/>
    </location>
</feature>
<feature type="transmembrane region" description="Helical" evidence="11">
    <location>
        <begin position="711"/>
        <end position="729"/>
    </location>
</feature>
<evidence type="ECO:0000256" key="5">
    <source>
        <dbReference type="ARBA" id="ARBA00022723"/>
    </source>
</evidence>
<dbReference type="Gene3D" id="3.60.15.10">
    <property type="entry name" value="Ribonuclease Z/Hydroxyacylglutathione hydrolase-like"/>
    <property type="match status" value="1"/>
</dbReference>
<dbReference type="SUPFAM" id="SSF56281">
    <property type="entry name" value="Metallo-hydrolase/oxidoreductase"/>
    <property type="match status" value="1"/>
</dbReference>
<feature type="transmembrane region" description="Helical" evidence="11">
    <location>
        <begin position="550"/>
        <end position="576"/>
    </location>
</feature>
<feature type="compositionally biased region" description="Polar residues" evidence="10">
    <location>
        <begin position="1"/>
        <end position="29"/>
    </location>
</feature>
<keyword evidence="4 11" id="KW-0812">Transmembrane</keyword>
<dbReference type="InterPro" id="IPR001279">
    <property type="entry name" value="Metallo-B-lactamas"/>
</dbReference>
<dbReference type="Gene3D" id="1.20.1250.20">
    <property type="entry name" value="MFS general substrate transporter like domains"/>
    <property type="match status" value="1"/>
</dbReference>
<evidence type="ECO:0000256" key="1">
    <source>
        <dbReference type="ARBA" id="ARBA00001947"/>
    </source>
</evidence>
<evidence type="ECO:0000256" key="6">
    <source>
        <dbReference type="ARBA" id="ARBA00022801"/>
    </source>
</evidence>
<dbReference type="GO" id="GO:0016787">
    <property type="term" value="F:hydrolase activity"/>
    <property type="evidence" value="ECO:0007669"/>
    <property type="project" value="UniProtKB-KW"/>
</dbReference>
<dbReference type="InterPro" id="IPR036259">
    <property type="entry name" value="MFS_trans_sf"/>
</dbReference>
<dbReference type="Proteomes" id="UP001620626">
    <property type="component" value="Unassembled WGS sequence"/>
</dbReference>
<evidence type="ECO:0000256" key="11">
    <source>
        <dbReference type="SAM" id="Phobius"/>
    </source>
</evidence>
<comment type="caution">
    <text evidence="13">The sequence shown here is derived from an EMBL/GenBank/DDBJ whole genome shotgun (WGS) entry which is preliminary data.</text>
</comment>
<comment type="similarity">
    <text evidence="3">Belongs to the metallo-beta-lactamase superfamily. Glyoxalase II family.</text>
</comment>
<dbReference type="InterPro" id="IPR035680">
    <property type="entry name" value="Clx_II_MBL"/>
</dbReference>
<dbReference type="InterPro" id="IPR004752">
    <property type="entry name" value="AmpG_permease/AT-1"/>
</dbReference>
<evidence type="ECO:0000256" key="7">
    <source>
        <dbReference type="ARBA" id="ARBA00022833"/>
    </source>
</evidence>
<feature type="transmembrane region" description="Helical" evidence="11">
    <location>
        <begin position="775"/>
        <end position="802"/>
    </location>
</feature>
<dbReference type="InterPro" id="IPR036866">
    <property type="entry name" value="RibonucZ/Hydroxyglut_hydro"/>
</dbReference>
<comment type="subcellular location">
    <subcellularLocation>
        <location evidence="2">Membrane</location>
        <topology evidence="2">Multi-pass membrane protein</topology>
    </subcellularLocation>
</comment>
<keyword evidence="14" id="KW-1185">Reference proteome</keyword>
<keyword evidence="5" id="KW-0479">Metal-binding</keyword>
<organism evidence="13 14">
    <name type="scientific">Heterodera trifolii</name>
    <dbReference type="NCBI Taxonomy" id="157864"/>
    <lineage>
        <taxon>Eukaryota</taxon>
        <taxon>Metazoa</taxon>
        <taxon>Ecdysozoa</taxon>
        <taxon>Nematoda</taxon>
        <taxon>Chromadorea</taxon>
        <taxon>Rhabditida</taxon>
        <taxon>Tylenchina</taxon>
        <taxon>Tylenchomorpha</taxon>
        <taxon>Tylenchoidea</taxon>
        <taxon>Heteroderidae</taxon>
        <taxon>Heteroderinae</taxon>
        <taxon>Heterodera</taxon>
    </lineage>
</organism>
<keyword evidence="7" id="KW-0862">Zinc</keyword>
<dbReference type="NCBIfam" id="TIGR03413">
    <property type="entry name" value="GSH_gloB"/>
    <property type="match status" value="1"/>
</dbReference>
<comment type="cofactor">
    <cofactor evidence="1">
        <name>Zn(2+)</name>
        <dbReference type="ChEBI" id="CHEBI:29105"/>
    </cofactor>
</comment>
<dbReference type="SMART" id="SM00849">
    <property type="entry name" value="Lactamase_B"/>
    <property type="match status" value="1"/>
</dbReference>
<feature type="region of interest" description="Disordered" evidence="10">
    <location>
        <begin position="1"/>
        <end position="78"/>
    </location>
</feature>
<evidence type="ECO:0000256" key="8">
    <source>
        <dbReference type="ARBA" id="ARBA00022989"/>
    </source>
</evidence>
<evidence type="ECO:0000256" key="9">
    <source>
        <dbReference type="ARBA" id="ARBA00023136"/>
    </source>
</evidence>
<feature type="compositionally biased region" description="Low complexity" evidence="10">
    <location>
        <begin position="30"/>
        <end position="43"/>
    </location>
</feature>
<dbReference type="GO" id="GO:0046872">
    <property type="term" value="F:metal ion binding"/>
    <property type="evidence" value="ECO:0007669"/>
    <property type="project" value="UniProtKB-KW"/>
</dbReference>
<dbReference type="EMBL" id="JBICBT010001051">
    <property type="protein sequence ID" value="KAL3085913.1"/>
    <property type="molecule type" value="Genomic_DNA"/>
</dbReference>
<feature type="transmembrane region" description="Helical" evidence="11">
    <location>
        <begin position="596"/>
        <end position="619"/>
    </location>
</feature>
<keyword evidence="8 11" id="KW-1133">Transmembrane helix</keyword>
<feature type="transmembrane region" description="Helical" evidence="11">
    <location>
        <begin position="517"/>
        <end position="538"/>
    </location>
</feature>
<name>A0ABD2J6G0_9BILA</name>
<evidence type="ECO:0000256" key="4">
    <source>
        <dbReference type="ARBA" id="ARBA00022692"/>
    </source>
</evidence>
<dbReference type="PANTHER" id="PTHR12778:SF9">
    <property type="entry name" value="ACETYL-COENZYME A TRANSPORTER 1"/>
    <property type="match status" value="1"/>
</dbReference>
<feature type="transmembrane region" description="Helical" evidence="11">
    <location>
        <begin position="671"/>
        <end position="691"/>
    </location>
</feature>
<feature type="compositionally biased region" description="Gly residues" evidence="10">
    <location>
        <begin position="300"/>
        <end position="309"/>
    </location>
</feature>
<dbReference type="InterPro" id="IPR024371">
    <property type="entry name" value="AcetylCoA_trans_1-like"/>
</dbReference>
<evidence type="ECO:0000256" key="3">
    <source>
        <dbReference type="ARBA" id="ARBA00006759"/>
    </source>
</evidence>
<dbReference type="SUPFAM" id="SSF103473">
    <property type="entry name" value="MFS general substrate transporter"/>
    <property type="match status" value="1"/>
</dbReference>
<dbReference type="Pfam" id="PF00753">
    <property type="entry name" value="Lactamase_B"/>
    <property type="match status" value="1"/>
</dbReference>
<gene>
    <name evidence="13" type="ORF">niasHT_034143</name>
</gene>
<keyword evidence="9 11" id="KW-0472">Membrane</keyword>